<keyword evidence="4" id="KW-1185">Reference proteome</keyword>
<feature type="domain" description="Heparan-alpha-glucosaminide N-acetyltransferase catalytic" evidence="2">
    <location>
        <begin position="1"/>
        <end position="210"/>
    </location>
</feature>
<accession>A0A2T4J5R5</accession>
<name>A0A2T4J5R5_FUSBL</name>
<gene>
    <name evidence="3" type="ORF">C5F44_14865</name>
</gene>
<dbReference type="InterPro" id="IPR012429">
    <property type="entry name" value="HGSNAT_cat"/>
</dbReference>
<feature type="transmembrane region" description="Helical" evidence="1">
    <location>
        <begin position="160"/>
        <end position="181"/>
    </location>
</feature>
<feature type="transmembrane region" description="Helical" evidence="1">
    <location>
        <begin position="202"/>
        <end position="223"/>
    </location>
</feature>
<dbReference type="Pfam" id="PF07786">
    <property type="entry name" value="HGSNAT_cat"/>
    <property type="match status" value="1"/>
</dbReference>
<evidence type="ECO:0000259" key="2">
    <source>
        <dbReference type="Pfam" id="PF07786"/>
    </source>
</evidence>
<organism evidence="3 4">
    <name type="scientific">Fuscovulum blasticum DSM 2131</name>
    <dbReference type="NCBI Taxonomy" id="1188250"/>
    <lineage>
        <taxon>Bacteria</taxon>
        <taxon>Pseudomonadati</taxon>
        <taxon>Pseudomonadota</taxon>
        <taxon>Alphaproteobacteria</taxon>
        <taxon>Rhodobacterales</taxon>
        <taxon>Paracoccaceae</taxon>
        <taxon>Pseudogemmobacter</taxon>
    </lineage>
</organism>
<evidence type="ECO:0000313" key="4">
    <source>
        <dbReference type="Proteomes" id="UP000241362"/>
    </source>
</evidence>
<evidence type="ECO:0000256" key="1">
    <source>
        <dbReference type="SAM" id="Phobius"/>
    </source>
</evidence>
<feature type="transmembrane region" description="Helical" evidence="1">
    <location>
        <begin position="116"/>
        <end position="140"/>
    </location>
</feature>
<feature type="transmembrane region" description="Helical" evidence="1">
    <location>
        <begin position="25"/>
        <end position="50"/>
    </location>
</feature>
<comment type="caution">
    <text evidence="3">The sequence shown here is derived from an EMBL/GenBank/DDBJ whole genome shotgun (WGS) entry which is preliminary data.</text>
</comment>
<keyword evidence="1" id="KW-0812">Transmembrane</keyword>
<evidence type="ECO:0000313" key="3">
    <source>
        <dbReference type="EMBL" id="PTE13217.1"/>
    </source>
</evidence>
<protein>
    <recommendedName>
        <fullName evidence="2">Heparan-alpha-glucosaminide N-acetyltransferase catalytic domain-containing protein</fullName>
    </recommendedName>
</protein>
<dbReference type="EMBL" id="PZKE01000017">
    <property type="protein sequence ID" value="PTE13217.1"/>
    <property type="molecule type" value="Genomic_DNA"/>
</dbReference>
<reference evidence="3 4" key="1">
    <citation type="submission" date="2018-03" db="EMBL/GenBank/DDBJ databases">
        <title>Rhodobacter blasticus.</title>
        <authorList>
            <person name="Meyer T.E."/>
            <person name="Miller S."/>
            <person name="Lodha T."/>
            <person name="Gandham S."/>
            <person name="Chintalapati S."/>
            <person name="Chintalapati V.R."/>
        </authorList>
    </citation>
    <scope>NUCLEOTIDE SEQUENCE [LARGE SCALE GENOMIC DNA]</scope>
    <source>
        <strain evidence="3 4">DSM 2131</strain>
    </source>
</reference>
<dbReference type="Proteomes" id="UP000241362">
    <property type="component" value="Unassembled WGS sequence"/>
</dbReference>
<dbReference type="AlphaFoldDB" id="A0A2T4J5R5"/>
<keyword evidence="1" id="KW-0472">Membrane</keyword>
<keyword evidence="1" id="KW-1133">Transmembrane helix</keyword>
<sequence>MVAFHFTYDLELFGLVAPGTAVTGWFWYHARIVAGSFIFLAGLSLWMAHGQGIRWPAFWRRLVKIGGTAGLVTLVTWATFSALGEPRLTIFYGILHSIAVSSLVGLLFLRLPAVGVLAVAAGVFALPYVWAHPAFDGWLIWTGLSGRVPITADYEPFFPWFAPFLGGIALGKIFSFLGLWPHLALPATPLLRRLAWPGQHSLAIYLIHQPVLIGLVLGAAWLLG</sequence>
<feature type="transmembrane region" description="Helical" evidence="1">
    <location>
        <begin position="62"/>
        <end position="83"/>
    </location>
</feature>
<proteinExistence type="predicted"/>
<feature type="transmembrane region" description="Helical" evidence="1">
    <location>
        <begin position="89"/>
        <end position="109"/>
    </location>
</feature>